<evidence type="ECO:0000256" key="1">
    <source>
        <dbReference type="SAM" id="Phobius"/>
    </source>
</evidence>
<accession>A0A2T6GS56</accession>
<dbReference type="EMBL" id="PYJM01000001">
    <property type="protein sequence ID" value="PUA46974.1"/>
    <property type="molecule type" value="Genomic_DNA"/>
</dbReference>
<organism evidence="2 3">
    <name type="scientific">Pseudomonas protegens</name>
    <dbReference type="NCBI Taxonomy" id="380021"/>
    <lineage>
        <taxon>Bacteria</taxon>
        <taxon>Pseudomonadati</taxon>
        <taxon>Pseudomonadota</taxon>
        <taxon>Gammaproteobacteria</taxon>
        <taxon>Pseudomonadales</taxon>
        <taxon>Pseudomonadaceae</taxon>
        <taxon>Pseudomonas</taxon>
    </lineage>
</organism>
<keyword evidence="1" id="KW-0472">Membrane</keyword>
<gene>
    <name evidence="2" type="ORF">C5U62_03060</name>
</gene>
<dbReference type="AlphaFoldDB" id="A0A2T6GS56"/>
<evidence type="ECO:0000313" key="3">
    <source>
        <dbReference type="Proteomes" id="UP000244178"/>
    </source>
</evidence>
<name>A0A2T6GS56_9PSED</name>
<comment type="caution">
    <text evidence="2">The sequence shown here is derived from an EMBL/GenBank/DDBJ whole genome shotgun (WGS) entry which is preliminary data.</text>
</comment>
<dbReference type="Proteomes" id="UP000244178">
    <property type="component" value="Unassembled WGS sequence"/>
</dbReference>
<reference evidence="2 3" key="1">
    <citation type="submission" date="2018-03" db="EMBL/GenBank/DDBJ databases">
        <title>Draft genome sequence of the plant growth promoting rhizobacterium Pseudomonas protegens strain BNJ-SS-45 isolated from wheat (Triticum aestivum) rhizosphere.</title>
        <authorList>
            <person name="Bajpai A."/>
            <person name="Shende K."/>
            <person name="Meena N."/>
            <person name="Upadhyayula S.R."/>
            <person name="Suravajhala P."/>
            <person name="Medicherla K.M."/>
            <person name="Johri B.N."/>
        </authorList>
    </citation>
    <scope>NUCLEOTIDE SEQUENCE [LARGE SCALE GENOMIC DNA]</scope>
    <source>
        <strain evidence="2 3">BNJ-SS-45</strain>
    </source>
</reference>
<keyword evidence="1" id="KW-0812">Transmembrane</keyword>
<keyword evidence="1" id="KW-1133">Transmembrane helix</keyword>
<sequence length="166" mass="18854">MDIHTLQIVQPSLAASEPHWTVIMTAFLPPAIALMAVVVAISQWRIARMKLKLDLYEKRMVVYEAVKSALCELVIHGKTDPDIERDYLKGIAGSKWLFNKHLADYLNNELWGLISKLACSQSMADSAPPGEERSKEIKSQWAITSELNKQLTELDKRFYPFLSLSH</sequence>
<protein>
    <submittedName>
        <fullName evidence="2">Uncharacterized protein</fullName>
    </submittedName>
</protein>
<feature type="transmembrane region" description="Helical" evidence="1">
    <location>
        <begin position="20"/>
        <end position="42"/>
    </location>
</feature>
<proteinExistence type="predicted"/>
<evidence type="ECO:0000313" key="2">
    <source>
        <dbReference type="EMBL" id="PUA46974.1"/>
    </source>
</evidence>